<proteinExistence type="predicted"/>
<sequence>MTHRNILGGGVAGIVAEGITAAAPAWARVPRQKKNPPRRRVAHRHTKDRGVQVCCQTLTDTQQEACHRLGGVCGKAVCMEDSVPEARPVTVRLASCLCSGAVPA</sequence>
<keyword evidence="2" id="KW-1185">Reference proteome</keyword>
<evidence type="ECO:0000313" key="1">
    <source>
        <dbReference type="EMBL" id="BBF87201.1"/>
    </source>
</evidence>
<protein>
    <submittedName>
        <fullName evidence="1">Uncharacterized protein</fullName>
    </submittedName>
</protein>
<accession>A0A3G9GMK7</accession>
<dbReference type="KEGG" id="amah:DLM_3615"/>
<dbReference type="AlphaFoldDB" id="A0A3G9GMK7"/>
<dbReference type="Proteomes" id="UP000198290">
    <property type="component" value="Chromosome"/>
</dbReference>
<evidence type="ECO:0000313" key="2">
    <source>
        <dbReference type="Proteomes" id="UP000198290"/>
    </source>
</evidence>
<name>A0A3G9GMK7_9NEIS</name>
<organism evidence="1 2">
    <name type="scientific">Aquitalea magnusonii</name>
    <dbReference type="NCBI Taxonomy" id="332411"/>
    <lineage>
        <taxon>Bacteria</taxon>
        <taxon>Pseudomonadati</taxon>
        <taxon>Pseudomonadota</taxon>
        <taxon>Betaproteobacteria</taxon>
        <taxon>Neisseriales</taxon>
        <taxon>Chromobacteriaceae</taxon>
        <taxon>Aquitalea</taxon>
    </lineage>
</organism>
<reference evidence="2" key="1">
    <citation type="journal article" date="2017" name="Biotechnol. Biofuels">
        <title>Evaluation of environmental bacterial communities as a factor affecting the growth of duckweed Lemna minor.</title>
        <authorList>
            <person name="Ishizawa H."/>
            <person name="Kuroda M."/>
            <person name="Morikawa M."/>
            <person name="Ike M."/>
        </authorList>
    </citation>
    <scope>NUCLEOTIDE SEQUENCE [LARGE SCALE GENOMIC DNA]</scope>
    <source>
        <strain evidence="2">H3</strain>
    </source>
</reference>
<gene>
    <name evidence="1" type="ORF">DLM_3615</name>
</gene>
<reference evidence="2" key="3">
    <citation type="journal article" date="2017" name="Plant Physiol. Biochem.">
        <title>Differential oxidative and antioxidative response of duckweed Lemna minor toward plant growth promoting/inhibiting bacteria.</title>
        <authorList>
            <person name="Ishizawa H."/>
            <person name="Kuroda M."/>
            <person name="Morikawa M."/>
            <person name="Ike M."/>
        </authorList>
    </citation>
    <scope>NUCLEOTIDE SEQUENCE [LARGE SCALE GENOMIC DNA]</scope>
    <source>
        <strain evidence="2">H3</strain>
    </source>
</reference>
<reference evidence="1 2" key="2">
    <citation type="journal article" date="2017" name="Genome Announc.">
        <title>Draft genome sequence of Aquitalea magnusonii strain H3, a plant growth-promoting bacterium of duckweed Lemna minor.</title>
        <authorList>
            <person name="Ishizawa H."/>
            <person name="Kuroda M."/>
            <person name="Ike M."/>
        </authorList>
    </citation>
    <scope>NUCLEOTIDE SEQUENCE [LARGE SCALE GENOMIC DNA]</scope>
    <source>
        <strain evidence="1 2">H3</strain>
    </source>
</reference>
<dbReference type="EMBL" id="AP018823">
    <property type="protein sequence ID" value="BBF87201.1"/>
    <property type="molecule type" value="Genomic_DNA"/>
</dbReference>